<feature type="transmembrane region" description="Helical" evidence="11">
    <location>
        <begin position="177"/>
        <end position="196"/>
    </location>
</feature>
<keyword evidence="4" id="KW-1003">Cell membrane</keyword>
<dbReference type="PANTHER" id="PTHR21522">
    <property type="entry name" value="PROTON CHANNEL OTOP"/>
    <property type="match status" value="1"/>
</dbReference>
<keyword evidence="5 11" id="KW-0812">Transmembrane</keyword>
<evidence type="ECO:0000256" key="10">
    <source>
        <dbReference type="ARBA" id="ARBA00023303"/>
    </source>
</evidence>
<dbReference type="GO" id="GO:0005886">
    <property type="term" value="C:plasma membrane"/>
    <property type="evidence" value="ECO:0007669"/>
    <property type="project" value="UniProtKB-SubCell"/>
</dbReference>
<comment type="subcellular location">
    <subcellularLocation>
        <location evidence="1">Cell membrane</location>
        <topology evidence="1">Multi-pass membrane protein</topology>
    </subcellularLocation>
</comment>
<evidence type="ECO:0000256" key="2">
    <source>
        <dbReference type="ARBA" id="ARBA00006513"/>
    </source>
</evidence>
<feature type="transmembrane region" description="Helical" evidence="11">
    <location>
        <begin position="208"/>
        <end position="230"/>
    </location>
</feature>
<accession>A0A3P7P5N5</accession>
<dbReference type="GO" id="GO:0015252">
    <property type="term" value="F:proton channel activity"/>
    <property type="evidence" value="ECO:0007669"/>
    <property type="project" value="InterPro"/>
</dbReference>
<evidence type="ECO:0000256" key="11">
    <source>
        <dbReference type="SAM" id="Phobius"/>
    </source>
</evidence>
<keyword evidence="3" id="KW-0813">Transport</keyword>
<dbReference type="InterPro" id="IPR004878">
    <property type="entry name" value="Otopetrin"/>
</dbReference>
<evidence type="ECO:0000256" key="4">
    <source>
        <dbReference type="ARBA" id="ARBA00022475"/>
    </source>
</evidence>
<dbReference type="PANTHER" id="PTHR21522:SF32">
    <property type="entry name" value="OTOPETRIN-2"/>
    <property type="match status" value="1"/>
</dbReference>
<dbReference type="EMBL" id="UYRU01063249">
    <property type="protein sequence ID" value="VDN15679.1"/>
    <property type="molecule type" value="Genomic_DNA"/>
</dbReference>
<sequence length="377" mass="42414">MGVGQSGVRIAQFVTQAAVRWPEIYKTGFELLFFVCQTTFILVYHRIVILDSQELFGASLIHILGTNLCMWADVTVEKIQSTLHLTGSLNPNNTRDDNLPVSSYSVEGGGSSVSAHISFYLLPAVSEYSLLSAALLYEIIKRIGEPSYIELKEGKGHKKRSIKAMAKHSATMIRSGYWAPLVIFSVIVVLTIVTGATPKSTTSYWKCAVLFTEEMILYCMGIFVSLAAFLKLRHLKFTIPLRPKNIDEFQLYIAFTFTVIYLTATVALASYLLRDLDYPHKIQDLLMGRVALDVLELLEAVLQTYLIQDCFRRCSEEESQRNSKPGRQMIAILIGINLACWVVKSFQVIRTLGTPVHLCKPKQCIFLICDPMNYVPF</sequence>
<feature type="transmembrane region" description="Helical" evidence="11">
    <location>
        <begin position="251"/>
        <end position="273"/>
    </location>
</feature>
<keyword evidence="6" id="KW-0375">Hydrogen ion transport</keyword>
<keyword evidence="10" id="KW-0407">Ion channel</keyword>
<dbReference type="OrthoDB" id="6429739at2759"/>
<evidence type="ECO:0000256" key="3">
    <source>
        <dbReference type="ARBA" id="ARBA00022448"/>
    </source>
</evidence>
<comment type="similarity">
    <text evidence="2">Belongs to the otopetrin family.</text>
</comment>
<dbReference type="Pfam" id="PF03189">
    <property type="entry name" value="Otopetrin"/>
    <property type="match status" value="2"/>
</dbReference>
<proteinExistence type="inferred from homology"/>
<evidence type="ECO:0000256" key="1">
    <source>
        <dbReference type="ARBA" id="ARBA00004651"/>
    </source>
</evidence>
<evidence type="ECO:0000256" key="5">
    <source>
        <dbReference type="ARBA" id="ARBA00022692"/>
    </source>
</evidence>
<evidence type="ECO:0000256" key="8">
    <source>
        <dbReference type="ARBA" id="ARBA00023065"/>
    </source>
</evidence>
<name>A0A3P7P5N5_DIBLA</name>
<evidence type="ECO:0000256" key="7">
    <source>
        <dbReference type="ARBA" id="ARBA00022989"/>
    </source>
</evidence>
<evidence type="ECO:0000313" key="13">
    <source>
        <dbReference type="Proteomes" id="UP000281553"/>
    </source>
</evidence>
<dbReference type="AlphaFoldDB" id="A0A3P7P5N5"/>
<keyword evidence="8" id="KW-0406">Ion transport</keyword>
<evidence type="ECO:0000313" key="12">
    <source>
        <dbReference type="EMBL" id="VDN15679.1"/>
    </source>
</evidence>
<keyword evidence="13" id="KW-1185">Reference proteome</keyword>
<reference evidence="12 13" key="1">
    <citation type="submission" date="2018-11" db="EMBL/GenBank/DDBJ databases">
        <authorList>
            <consortium name="Pathogen Informatics"/>
        </authorList>
    </citation>
    <scope>NUCLEOTIDE SEQUENCE [LARGE SCALE GENOMIC DNA]</scope>
</reference>
<keyword evidence="7 11" id="KW-1133">Transmembrane helix</keyword>
<dbReference type="Proteomes" id="UP000281553">
    <property type="component" value="Unassembled WGS sequence"/>
</dbReference>
<protein>
    <submittedName>
        <fullName evidence="12">Uncharacterized protein</fullName>
    </submittedName>
</protein>
<gene>
    <name evidence="12" type="ORF">DILT_LOCUS11510</name>
</gene>
<keyword evidence="9 11" id="KW-0472">Membrane</keyword>
<evidence type="ECO:0000256" key="9">
    <source>
        <dbReference type="ARBA" id="ARBA00023136"/>
    </source>
</evidence>
<evidence type="ECO:0000256" key="6">
    <source>
        <dbReference type="ARBA" id="ARBA00022781"/>
    </source>
</evidence>
<organism evidence="12 13">
    <name type="scientific">Dibothriocephalus latus</name>
    <name type="common">Fish tapeworm</name>
    <name type="synonym">Diphyllobothrium latum</name>
    <dbReference type="NCBI Taxonomy" id="60516"/>
    <lineage>
        <taxon>Eukaryota</taxon>
        <taxon>Metazoa</taxon>
        <taxon>Spiralia</taxon>
        <taxon>Lophotrochozoa</taxon>
        <taxon>Platyhelminthes</taxon>
        <taxon>Cestoda</taxon>
        <taxon>Eucestoda</taxon>
        <taxon>Diphyllobothriidea</taxon>
        <taxon>Diphyllobothriidae</taxon>
        <taxon>Dibothriocephalus</taxon>
    </lineage>
</organism>